<evidence type="ECO:0000259" key="2">
    <source>
        <dbReference type="Pfam" id="PF00534"/>
    </source>
</evidence>
<evidence type="ECO:0000259" key="3">
    <source>
        <dbReference type="Pfam" id="PF13439"/>
    </source>
</evidence>
<sequence length="379" mass="43079">MRVLQIVPSLNSGGVERCVAEISNYLISQGDEVFVMSSGGWMQMLFNKKCKHIKANVATKNPFKIISNAKYIRKFCEENKIDIVHVHSRAPAWSCYLARKRSKFKLVTTVHAMYSKSNIIKKYYNSIMLKSDTIITVSDFLKNHIIQEYNTMGKKINIVKRGIEVDVFSRSKVSHQRLSILVSEIRIPDNKFIITVPARITECKGHLYVIQALSMIKHADYLCVFVGDWNKKRKYKNKLENIITKLNMEDKISFVGSVKDMAAMYFLSDLVILPSIKPESFGKVIIEAGAMGCTILSTNIGNPRDIIVNGVNGFLVEPRDALSMSRKIINIINSGINKDTEYKDSVSKYFTSNFNVINTCKEEYEIFKKVLGVKNTQAL</sequence>
<dbReference type="PANTHER" id="PTHR46401">
    <property type="entry name" value="GLYCOSYLTRANSFERASE WBBK-RELATED"/>
    <property type="match status" value="1"/>
</dbReference>
<dbReference type="CDD" id="cd03819">
    <property type="entry name" value="GT4_WavL-like"/>
    <property type="match status" value="1"/>
</dbReference>
<dbReference type="RefSeq" id="WP_146820466.1">
    <property type="nucleotide sequence ID" value="NZ_CP029077.1"/>
</dbReference>
<dbReference type="OrthoDB" id="5147801at2"/>
<dbReference type="Pfam" id="PF00534">
    <property type="entry name" value="Glycos_transf_1"/>
    <property type="match status" value="1"/>
</dbReference>
<name>A0A5B8XDU4_9RICK</name>
<dbReference type="Proteomes" id="UP000321934">
    <property type="component" value="Chromosome"/>
</dbReference>
<dbReference type="Gene3D" id="3.40.50.2000">
    <property type="entry name" value="Glycogen Phosphorylase B"/>
    <property type="match status" value="2"/>
</dbReference>
<proteinExistence type="predicted"/>
<protein>
    <submittedName>
        <fullName evidence="4">CapM-like glycosyltransferase</fullName>
    </submittedName>
</protein>
<keyword evidence="1 4" id="KW-0808">Transferase</keyword>
<dbReference type="EMBL" id="CP029077">
    <property type="protein sequence ID" value="QED23176.1"/>
    <property type="molecule type" value="Genomic_DNA"/>
</dbReference>
<feature type="domain" description="Glycosyl transferase family 1" evidence="2">
    <location>
        <begin position="185"/>
        <end position="338"/>
    </location>
</feature>
<keyword evidence="5" id="KW-1185">Reference proteome</keyword>
<reference evidence="4 5" key="1">
    <citation type="journal article" date="2019" name="ISME J.">
        <title>Deianiraea, an extracellular bacterium associated with the ciliate Paramecium, suggests an alternative scenario for the evolution of Rickettsiales.</title>
        <authorList>
            <person name="Castelli M."/>
            <person name="Sabaneyeva E."/>
            <person name="Lanzoni O."/>
            <person name="Lebedeva N."/>
            <person name="Floriano A.M."/>
            <person name="Gaiarsa S."/>
            <person name="Benken K."/>
            <person name="Modeo L."/>
            <person name="Bandi C."/>
            <person name="Potekhin A."/>
            <person name="Sassera D."/>
            <person name="Petroni G."/>
        </authorList>
    </citation>
    <scope>NUCLEOTIDE SEQUENCE [LARGE SCALE GENOMIC DNA]</scope>
    <source>
        <strain evidence="4">CyL4-1</strain>
    </source>
</reference>
<gene>
    <name evidence="4" type="ORF">Deia_00372</name>
</gene>
<dbReference type="AlphaFoldDB" id="A0A5B8XDU4"/>
<dbReference type="SUPFAM" id="SSF53756">
    <property type="entry name" value="UDP-Glycosyltransferase/glycogen phosphorylase"/>
    <property type="match status" value="1"/>
</dbReference>
<dbReference type="Pfam" id="PF13439">
    <property type="entry name" value="Glyco_transf_4"/>
    <property type="match status" value="1"/>
</dbReference>
<dbReference type="InterPro" id="IPR028098">
    <property type="entry name" value="Glyco_trans_4-like_N"/>
</dbReference>
<dbReference type="InterPro" id="IPR001296">
    <property type="entry name" value="Glyco_trans_1"/>
</dbReference>
<accession>A0A5B8XDU4</accession>
<dbReference type="PANTHER" id="PTHR46401:SF2">
    <property type="entry name" value="GLYCOSYLTRANSFERASE WBBK-RELATED"/>
    <property type="match status" value="1"/>
</dbReference>
<feature type="domain" description="Glycosyltransferase subfamily 4-like N-terminal" evidence="3">
    <location>
        <begin position="13"/>
        <end position="166"/>
    </location>
</feature>
<organism evidence="4 5">
    <name type="scientific">Candidatus Deianiraea vastatrix</name>
    <dbReference type="NCBI Taxonomy" id="2163644"/>
    <lineage>
        <taxon>Bacteria</taxon>
        <taxon>Pseudomonadati</taxon>
        <taxon>Pseudomonadota</taxon>
        <taxon>Alphaproteobacteria</taxon>
        <taxon>Rickettsiales</taxon>
        <taxon>Candidatus Deianiraeaceae</taxon>
        <taxon>Candidatus Deianiraea</taxon>
    </lineage>
</organism>
<dbReference type="GO" id="GO:0016757">
    <property type="term" value="F:glycosyltransferase activity"/>
    <property type="evidence" value="ECO:0007669"/>
    <property type="project" value="InterPro"/>
</dbReference>
<evidence type="ECO:0000256" key="1">
    <source>
        <dbReference type="ARBA" id="ARBA00022679"/>
    </source>
</evidence>
<evidence type="ECO:0000313" key="5">
    <source>
        <dbReference type="Proteomes" id="UP000321934"/>
    </source>
</evidence>
<evidence type="ECO:0000313" key="4">
    <source>
        <dbReference type="EMBL" id="QED23176.1"/>
    </source>
</evidence>